<dbReference type="InterPro" id="IPR003593">
    <property type="entry name" value="AAA+_ATPase"/>
</dbReference>
<dbReference type="PRINTS" id="PR00300">
    <property type="entry name" value="CLPPROTEASEA"/>
</dbReference>
<comment type="similarity">
    <text evidence="1">Belongs to the CbbQ/NirQ/NorQ/GpvN family.</text>
</comment>
<dbReference type="InterPro" id="IPR011704">
    <property type="entry name" value="ATPase_dyneun-rel_AAA"/>
</dbReference>
<dbReference type="PANTHER" id="PTHR42759">
    <property type="entry name" value="MOXR FAMILY PROTEIN"/>
    <property type="match status" value="1"/>
</dbReference>
<evidence type="ECO:0000313" key="4">
    <source>
        <dbReference type="Proteomes" id="UP000321363"/>
    </source>
</evidence>
<dbReference type="Proteomes" id="UP000321363">
    <property type="component" value="Unassembled WGS sequence"/>
</dbReference>
<dbReference type="InterPro" id="IPR027417">
    <property type="entry name" value="P-loop_NTPase"/>
</dbReference>
<dbReference type="SMART" id="SM00382">
    <property type="entry name" value="AAA"/>
    <property type="match status" value="1"/>
</dbReference>
<dbReference type="InterPro" id="IPR050764">
    <property type="entry name" value="CbbQ/NirQ/NorQ/GpvN"/>
</dbReference>
<evidence type="ECO:0000259" key="2">
    <source>
        <dbReference type="SMART" id="SM00382"/>
    </source>
</evidence>
<dbReference type="OrthoDB" id="9808317at2"/>
<protein>
    <submittedName>
        <fullName evidence="3">MoxR family ATPase</fullName>
    </submittedName>
</protein>
<reference evidence="3 4" key="1">
    <citation type="journal article" date="2005" name="Int. J. Syst. Evol. Microbiol.">
        <title>Bacillus litoralis sp. nov., isolated from a tidal flat of the Yellow Sea in Korea.</title>
        <authorList>
            <person name="Yoon J.H."/>
            <person name="Oh T.K."/>
        </authorList>
    </citation>
    <scope>NUCLEOTIDE SEQUENCE [LARGE SCALE GENOMIC DNA]</scope>
    <source>
        <strain evidence="3 4">SW-211</strain>
    </source>
</reference>
<dbReference type="PANTHER" id="PTHR42759:SF1">
    <property type="entry name" value="MAGNESIUM-CHELATASE SUBUNIT CHLD"/>
    <property type="match status" value="1"/>
</dbReference>
<dbReference type="InterPro" id="IPR001270">
    <property type="entry name" value="ClpA/B"/>
</dbReference>
<evidence type="ECO:0000256" key="1">
    <source>
        <dbReference type="ARBA" id="ARBA00009417"/>
    </source>
</evidence>
<name>A0A5C6W859_9BACI</name>
<keyword evidence="4" id="KW-1185">Reference proteome</keyword>
<dbReference type="Gene3D" id="3.40.50.300">
    <property type="entry name" value="P-loop containing nucleotide triphosphate hydrolases"/>
    <property type="match status" value="1"/>
</dbReference>
<dbReference type="Pfam" id="PF07728">
    <property type="entry name" value="AAA_5"/>
    <property type="match status" value="1"/>
</dbReference>
<sequence>MKNERRTIMNSKQLSALPDKIKEIIEGKVKRFENAQGIIGESGFTPSDEAILEDAMIVLALGKNVLLKGPTGSGKTKLAETLSHLFGQPMHSINCSVDLDAEALLGFKTITNDNGKTSIDFVSGPVVKAMKNGHLLYIDEINMAKPETLPILNGVLDYRRMITNPFTGEVIKSDHDFTVIAAINEGYVGTVPLNEALKNRFVVIEVPYIQGKELKKVLENQSSLKDEKLLETFTRLSADLLTLVQNGQVSEEAASIRALIDTCDLASYMPPKRSIERAIVDKLEDEREKAAIRNLADTLFE</sequence>
<accession>A0A5C6W859</accession>
<dbReference type="EMBL" id="VOQF01000001">
    <property type="protein sequence ID" value="TXC93145.1"/>
    <property type="molecule type" value="Genomic_DNA"/>
</dbReference>
<comment type="caution">
    <text evidence="3">The sequence shown here is derived from an EMBL/GenBank/DDBJ whole genome shotgun (WGS) entry which is preliminary data.</text>
</comment>
<dbReference type="SUPFAM" id="SSF52540">
    <property type="entry name" value="P-loop containing nucleoside triphosphate hydrolases"/>
    <property type="match status" value="1"/>
</dbReference>
<feature type="domain" description="AAA+ ATPase" evidence="2">
    <location>
        <begin position="61"/>
        <end position="211"/>
    </location>
</feature>
<proteinExistence type="inferred from homology"/>
<evidence type="ECO:0000313" key="3">
    <source>
        <dbReference type="EMBL" id="TXC93145.1"/>
    </source>
</evidence>
<dbReference type="AlphaFoldDB" id="A0A5C6W859"/>
<organism evidence="3 4">
    <name type="scientific">Metabacillus litoralis</name>
    <dbReference type="NCBI Taxonomy" id="152268"/>
    <lineage>
        <taxon>Bacteria</taxon>
        <taxon>Bacillati</taxon>
        <taxon>Bacillota</taxon>
        <taxon>Bacilli</taxon>
        <taxon>Bacillales</taxon>
        <taxon>Bacillaceae</taxon>
        <taxon>Metabacillus</taxon>
    </lineage>
</organism>
<dbReference type="CDD" id="cd00009">
    <property type="entry name" value="AAA"/>
    <property type="match status" value="1"/>
</dbReference>
<dbReference type="GO" id="GO:0005524">
    <property type="term" value="F:ATP binding"/>
    <property type="evidence" value="ECO:0007669"/>
    <property type="project" value="InterPro"/>
</dbReference>
<gene>
    <name evidence="3" type="ORF">FS935_02835</name>
</gene>
<dbReference type="GO" id="GO:0016887">
    <property type="term" value="F:ATP hydrolysis activity"/>
    <property type="evidence" value="ECO:0007669"/>
    <property type="project" value="InterPro"/>
</dbReference>
<dbReference type="RefSeq" id="WP_146946004.1">
    <property type="nucleotide sequence ID" value="NZ_VOQF01000001.1"/>
</dbReference>